<feature type="non-terminal residue" evidence="1">
    <location>
        <position position="18"/>
    </location>
</feature>
<proteinExistence type="predicted"/>
<name>A0A8S3HIT1_9BILA</name>
<dbReference type="AlphaFoldDB" id="A0A8S3HIT1"/>
<evidence type="ECO:0000313" key="2">
    <source>
        <dbReference type="Proteomes" id="UP000681720"/>
    </source>
</evidence>
<dbReference type="Proteomes" id="UP000681720">
    <property type="component" value="Unassembled WGS sequence"/>
</dbReference>
<protein>
    <submittedName>
        <fullName evidence="1">Uncharacterized protein</fullName>
    </submittedName>
</protein>
<organism evidence="1 2">
    <name type="scientific">Rotaria magnacalcarata</name>
    <dbReference type="NCBI Taxonomy" id="392030"/>
    <lineage>
        <taxon>Eukaryota</taxon>
        <taxon>Metazoa</taxon>
        <taxon>Spiralia</taxon>
        <taxon>Gnathifera</taxon>
        <taxon>Rotifera</taxon>
        <taxon>Eurotatoria</taxon>
        <taxon>Bdelloidea</taxon>
        <taxon>Philodinida</taxon>
        <taxon>Philodinidae</taxon>
        <taxon>Rotaria</taxon>
    </lineage>
</organism>
<accession>A0A8S3HIT1</accession>
<evidence type="ECO:0000313" key="1">
    <source>
        <dbReference type="EMBL" id="CAF5181156.1"/>
    </source>
</evidence>
<sequence>MVNAGLIEIILREQDDPG</sequence>
<gene>
    <name evidence="1" type="ORF">GIL414_LOCUS69357</name>
</gene>
<comment type="caution">
    <text evidence="1">The sequence shown here is derived from an EMBL/GenBank/DDBJ whole genome shotgun (WGS) entry which is preliminary data.</text>
</comment>
<dbReference type="EMBL" id="CAJOBJ010329943">
    <property type="protein sequence ID" value="CAF5181156.1"/>
    <property type="molecule type" value="Genomic_DNA"/>
</dbReference>
<reference evidence="1" key="1">
    <citation type="submission" date="2021-02" db="EMBL/GenBank/DDBJ databases">
        <authorList>
            <person name="Nowell W R."/>
        </authorList>
    </citation>
    <scope>NUCLEOTIDE SEQUENCE</scope>
</reference>